<dbReference type="InterPro" id="IPR005651">
    <property type="entry name" value="Trm112-like"/>
</dbReference>
<dbReference type="Pfam" id="PF03966">
    <property type="entry name" value="Trm112p"/>
    <property type="match status" value="1"/>
</dbReference>
<proteinExistence type="predicted"/>
<dbReference type="Gene3D" id="2.20.25.10">
    <property type="match status" value="1"/>
</dbReference>
<sequence length="60" mass="6743">MRLDPLSDPVLKLIVCPACHEHMAADPDKQHVICSCCGRRYPVEDGLPVLLMERAARTDR</sequence>
<evidence type="ECO:0000313" key="2">
    <source>
        <dbReference type="Proteomes" id="UP000264702"/>
    </source>
</evidence>
<dbReference type="RefSeq" id="WP_117300784.1">
    <property type="nucleotide sequence ID" value="NZ_QVQT02000004.1"/>
</dbReference>
<dbReference type="SUPFAM" id="SSF158997">
    <property type="entry name" value="Trm112p-like"/>
    <property type="match status" value="1"/>
</dbReference>
<keyword evidence="2" id="KW-1185">Reference proteome</keyword>
<dbReference type="EMBL" id="QVQT01000004">
    <property type="protein sequence ID" value="RFU16428.1"/>
    <property type="molecule type" value="Genomic_DNA"/>
</dbReference>
<accession>A0A372INH5</accession>
<organism evidence="1 2">
    <name type="scientific">Paracidobacterium acidisoli</name>
    <dbReference type="NCBI Taxonomy" id="2303751"/>
    <lineage>
        <taxon>Bacteria</taxon>
        <taxon>Pseudomonadati</taxon>
        <taxon>Acidobacteriota</taxon>
        <taxon>Terriglobia</taxon>
        <taxon>Terriglobales</taxon>
        <taxon>Acidobacteriaceae</taxon>
        <taxon>Paracidobacterium</taxon>
    </lineage>
</organism>
<dbReference type="AlphaFoldDB" id="A0A372INH5"/>
<evidence type="ECO:0000313" key="1">
    <source>
        <dbReference type="EMBL" id="RFU16428.1"/>
    </source>
</evidence>
<dbReference type="Proteomes" id="UP000264702">
    <property type="component" value="Unassembled WGS sequence"/>
</dbReference>
<protein>
    <submittedName>
        <fullName evidence="1">Trm112 family protein</fullName>
    </submittedName>
</protein>
<reference evidence="1 2" key="1">
    <citation type="submission" date="2018-08" db="EMBL/GenBank/DDBJ databases">
        <title>Acidipila sp. 4G-K13, an acidobacterium isolated from forest soil.</title>
        <authorList>
            <person name="Gao Z.-H."/>
            <person name="Qiu L.-H."/>
        </authorList>
    </citation>
    <scope>NUCLEOTIDE SEQUENCE [LARGE SCALE GENOMIC DNA]</scope>
    <source>
        <strain evidence="1 2">4G-K13</strain>
    </source>
</reference>
<gene>
    <name evidence="1" type="ORF">D0Y96_13675</name>
</gene>
<dbReference type="OrthoDB" id="9812205at2"/>
<comment type="caution">
    <text evidence="1">The sequence shown here is derived from an EMBL/GenBank/DDBJ whole genome shotgun (WGS) entry which is preliminary data.</text>
</comment>
<name>A0A372INH5_9BACT</name>